<gene>
    <name evidence="2" type="ORF">E2L03_16875</name>
</gene>
<reference evidence="2 3" key="1">
    <citation type="submission" date="2019-03" db="EMBL/GenBank/DDBJ databases">
        <authorList>
            <person name="Liu G."/>
        </authorList>
    </citation>
    <scope>NUCLEOTIDE SEQUENCE [LARGE SCALE GENOMIC DNA]</scope>
    <source>
        <strain evidence="2 3">DSM 19099</strain>
    </source>
</reference>
<evidence type="ECO:0000256" key="1">
    <source>
        <dbReference type="SAM" id="Phobius"/>
    </source>
</evidence>
<dbReference type="Proteomes" id="UP000298210">
    <property type="component" value="Unassembled WGS sequence"/>
</dbReference>
<evidence type="ECO:0000313" key="2">
    <source>
        <dbReference type="EMBL" id="TES46371.1"/>
    </source>
</evidence>
<protein>
    <submittedName>
        <fullName evidence="2">Uncharacterized protein</fullName>
    </submittedName>
</protein>
<feature type="transmembrane region" description="Helical" evidence="1">
    <location>
        <begin position="7"/>
        <end position="30"/>
    </location>
</feature>
<keyword evidence="1" id="KW-1133">Transmembrane helix</keyword>
<dbReference type="EMBL" id="SNUX01000004">
    <property type="protein sequence ID" value="TES46371.1"/>
    <property type="molecule type" value="Genomic_DNA"/>
</dbReference>
<organism evidence="2 3">
    <name type="scientific">Shouchella lehensis</name>
    <dbReference type="NCBI Taxonomy" id="300825"/>
    <lineage>
        <taxon>Bacteria</taxon>
        <taxon>Bacillati</taxon>
        <taxon>Bacillota</taxon>
        <taxon>Bacilli</taxon>
        <taxon>Bacillales</taxon>
        <taxon>Bacillaceae</taxon>
        <taxon>Shouchella</taxon>
    </lineage>
</organism>
<evidence type="ECO:0000313" key="3">
    <source>
        <dbReference type="Proteomes" id="UP000298210"/>
    </source>
</evidence>
<dbReference type="RefSeq" id="WP_134259750.1">
    <property type="nucleotide sequence ID" value="NZ_LDIM01000013.1"/>
</dbReference>
<accession>A0A4Y7WEU8</accession>
<sequence length="74" mass="8285">MKSYVLFIITFSILMYLFHVLSGYLLTVAYMAEWVNPALGTAYYPFIQLVTGVLAATIAYGLIQVRNGKKEVTS</sequence>
<proteinExistence type="predicted"/>
<dbReference type="AlphaFoldDB" id="A0A4Y7WEU8"/>
<comment type="caution">
    <text evidence="2">The sequence shown here is derived from an EMBL/GenBank/DDBJ whole genome shotgun (WGS) entry which is preliminary data.</text>
</comment>
<name>A0A4Y7WEU8_9BACI</name>
<keyword evidence="1" id="KW-0472">Membrane</keyword>
<feature type="transmembrane region" description="Helical" evidence="1">
    <location>
        <begin position="42"/>
        <end position="63"/>
    </location>
</feature>
<keyword evidence="1" id="KW-0812">Transmembrane</keyword>